<dbReference type="InterPro" id="IPR020479">
    <property type="entry name" value="HD_metazoa"/>
</dbReference>
<evidence type="ECO:0000256" key="9">
    <source>
        <dbReference type="RuleBase" id="RU000682"/>
    </source>
</evidence>
<comment type="caution">
    <text evidence="12">The sequence shown here is derived from an EMBL/GenBank/DDBJ whole genome shotgun (WGS) entry which is preliminary data.</text>
</comment>
<gene>
    <name evidence="12" type="primary">nkx3-2</name>
    <name evidence="12" type="ORF">NPIL_438421</name>
</gene>
<organism evidence="12 13">
    <name type="scientific">Nephila pilipes</name>
    <name type="common">Giant wood spider</name>
    <name type="synonym">Nephila maculata</name>
    <dbReference type="NCBI Taxonomy" id="299642"/>
    <lineage>
        <taxon>Eukaryota</taxon>
        <taxon>Metazoa</taxon>
        <taxon>Ecdysozoa</taxon>
        <taxon>Arthropoda</taxon>
        <taxon>Chelicerata</taxon>
        <taxon>Arachnida</taxon>
        <taxon>Araneae</taxon>
        <taxon>Araneomorphae</taxon>
        <taxon>Entelegynae</taxon>
        <taxon>Araneoidea</taxon>
        <taxon>Nephilidae</taxon>
        <taxon>Nephila</taxon>
    </lineage>
</organism>
<evidence type="ECO:0000256" key="7">
    <source>
        <dbReference type="ARBA" id="ARBA00081047"/>
    </source>
</evidence>
<feature type="compositionally biased region" description="Polar residues" evidence="10">
    <location>
        <begin position="160"/>
        <end position="173"/>
    </location>
</feature>
<keyword evidence="2 8" id="KW-0238">DNA-binding</keyword>
<accession>A0A8X6UK41</accession>
<keyword evidence="3 8" id="KW-0371">Homeobox</keyword>
<protein>
    <recommendedName>
        <fullName evidence="6">Homeobox protein Nkx-3.2</fullName>
    </recommendedName>
    <alternativeName>
        <fullName evidence="7">Bagpipe homeobox protein homolog 1</fullName>
    </alternativeName>
</protein>
<reference evidence="12" key="1">
    <citation type="submission" date="2020-08" db="EMBL/GenBank/DDBJ databases">
        <title>Multicomponent nature underlies the extraordinary mechanical properties of spider dragline silk.</title>
        <authorList>
            <person name="Kono N."/>
            <person name="Nakamura H."/>
            <person name="Mori M."/>
            <person name="Yoshida Y."/>
            <person name="Ohtoshi R."/>
            <person name="Malay A.D."/>
            <person name="Moran D.A.P."/>
            <person name="Tomita M."/>
            <person name="Numata K."/>
            <person name="Arakawa K."/>
        </authorList>
    </citation>
    <scope>NUCLEOTIDE SEQUENCE</scope>
</reference>
<evidence type="ECO:0000256" key="10">
    <source>
        <dbReference type="SAM" id="MobiDB-lite"/>
    </source>
</evidence>
<dbReference type="InterPro" id="IPR001356">
    <property type="entry name" value="HD"/>
</dbReference>
<comment type="similarity">
    <text evidence="5">Belongs to the NK-3 homeobox family.</text>
</comment>
<feature type="region of interest" description="Disordered" evidence="10">
    <location>
        <begin position="145"/>
        <end position="198"/>
    </location>
</feature>
<dbReference type="GO" id="GO:0000981">
    <property type="term" value="F:DNA-binding transcription factor activity, RNA polymerase II-specific"/>
    <property type="evidence" value="ECO:0007669"/>
    <property type="project" value="InterPro"/>
</dbReference>
<feature type="DNA-binding region" description="Homeobox" evidence="8">
    <location>
        <begin position="194"/>
        <end position="253"/>
    </location>
</feature>
<dbReference type="CDD" id="cd00086">
    <property type="entry name" value="homeodomain"/>
    <property type="match status" value="1"/>
</dbReference>
<dbReference type="EMBL" id="BMAW01128389">
    <property type="protein sequence ID" value="GFU25282.1"/>
    <property type="molecule type" value="Genomic_DNA"/>
</dbReference>
<dbReference type="PANTHER" id="PTHR24340:SF73">
    <property type="entry name" value="HOMEOBOX PROTEIN BAGPIPE-RELATED"/>
    <property type="match status" value="1"/>
</dbReference>
<evidence type="ECO:0000256" key="3">
    <source>
        <dbReference type="ARBA" id="ARBA00023155"/>
    </source>
</evidence>
<dbReference type="PROSITE" id="PS50071">
    <property type="entry name" value="HOMEOBOX_2"/>
    <property type="match status" value="1"/>
</dbReference>
<dbReference type="SMART" id="SM00389">
    <property type="entry name" value="HOX"/>
    <property type="match status" value="1"/>
</dbReference>
<evidence type="ECO:0000259" key="11">
    <source>
        <dbReference type="PROSITE" id="PS50071"/>
    </source>
</evidence>
<dbReference type="OrthoDB" id="6159439at2759"/>
<dbReference type="GO" id="GO:0030154">
    <property type="term" value="P:cell differentiation"/>
    <property type="evidence" value="ECO:0007669"/>
    <property type="project" value="TreeGrafter"/>
</dbReference>
<dbReference type="PANTHER" id="PTHR24340">
    <property type="entry name" value="HOMEOBOX PROTEIN NKX"/>
    <property type="match status" value="1"/>
</dbReference>
<feature type="domain" description="Homeobox" evidence="11">
    <location>
        <begin position="192"/>
        <end position="252"/>
    </location>
</feature>
<dbReference type="InterPro" id="IPR050394">
    <property type="entry name" value="Homeobox_NK-like"/>
</dbReference>
<dbReference type="Proteomes" id="UP000887013">
    <property type="component" value="Unassembled WGS sequence"/>
</dbReference>
<dbReference type="GO" id="GO:0048731">
    <property type="term" value="P:system development"/>
    <property type="evidence" value="ECO:0007669"/>
    <property type="project" value="UniProtKB-ARBA"/>
</dbReference>
<evidence type="ECO:0000256" key="5">
    <source>
        <dbReference type="ARBA" id="ARBA00061541"/>
    </source>
</evidence>
<dbReference type="PROSITE" id="PS00027">
    <property type="entry name" value="HOMEOBOX_1"/>
    <property type="match status" value="1"/>
</dbReference>
<proteinExistence type="inferred from homology"/>
<dbReference type="Pfam" id="PF00046">
    <property type="entry name" value="Homeodomain"/>
    <property type="match status" value="1"/>
</dbReference>
<sequence length="329" mass="37757">MAFRELSGTPFSIFHILKQKSQLALKSHQLNQSHQDLVQNKNDFNTNSTDVKNDPSEIKPIVADENLTRLPFGDNSLMHEYDDDYQSSEDNESLNRYQVCDLSPRTYRLENSHRGHDNFSVPIKEERVSNDGQFRRYELDFKPKLPYSKSDGEQQDAGDSVSTTTIDETSSAVSKPHEDGLSFSAQSPSAKPRKKRSRAAFSHAQVFELERRFSHQRYLSGAERADLAQALKLTETQVKIWFQNRRYKTKRRQLQQELGASMSSARRVAVKVLVKDDQVLYQPEEIGARSPMLYPSFPMPGFAFSYLYSPWLFGCGQGPFPHHPPPHHM</sequence>
<dbReference type="GO" id="GO:0005634">
    <property type="term" value="C:nucleus"/>
    <property type="evidence" value="ECO:0007669"/>
    <property type="project" value="UniProtKB-SubCell"/>
</dbReference>
<dbReference type="FunFam" id="1.10.10.60:FF:000225">
    <property type="entry name" value="NK3 homeobox 2"/>
    <property type="match status" value="1"/>
</dbReference>
<dbReference type="Gene3D" id="1.10.10.60">
    <property type="entry name" value="Homeodomain-like"/>
    <property type="match status" value="1"/>
</dbReference>
<evidence type="ECO:0000256" key="8">
    <source>
        <dbReference type="PROSITE-ProRule" id="PRU00108"/>
    </source>
</evidence>
<evidence type="ECO:0000256" key="1">
    <source>
        <dbReference type="ARBA" id="ARBA00004123"/>
    </source>
</evidence>
<dbReference type="AlphaFoldDB" id="A0A8X6UK41"/>
<evidence type="ECO:0000256" key="2">
    <source>
        <dbReference type="ARBA" id="ARBA00023125"/>
    </source>
</evidence>
<dbReference type="SUPFAM" id="SSF46689">
    <property type="entry name" value="Homeodomain-like"/>
    <property type="match status" value="1"/>
</dbReference>
<evidence type="ECO:0000313" key="13">
    <source>
        <dbReference type="Proteomes" id="UP000887013"/>
    </source>
</evidence>
<dbReference type="PRINTS" id="PR00024">
    <property type="entry name" value="HOMEOBOX"/>
</dbReference>
<dbReference type="InterPro" id="IPR009057">
    <property type="entry name" value="Homeodomain-like_sf"/>
</dbReference>
<evidence type="ECO:0000256" key="4">
    <source>
        <dbReference type="ARBA" id="ARBA00023242"/>
    </source>
</evidence>
<comment type="subcellular location">
    <subcellularLocation>
        <location evidence="1 8 9">Nucleus</location>
    </subcellularLocation>
</comment>
<dbReference type="GO" id="GO:0000978">
    <property type="term" value="F:RNA polymerase II cis-regulatory region sequence-specific DNA binding"/>
    <property type="evidence" value="ECO:0007669"/>
    <property type="project" value="TreeGrafter"/>
</dbReference>
<evidence type="ECO:0000313" key="12">
    <source>
        <dbReference type="EMBL" id="GFU25282.1"/>
    </source>
</evidence>
<keyword evidence="4 8" id="KW-0539">Nucleus</keyword>
<dbReference type="InterPro" id="IPR017970">
    <property type="entry name" value="Homeobox_CS"/>
</dbReference>
<evidence type="ECO:0000256" key="6">
    <source>
        <dbReference type="ARBA" id="ARBA00067519"/>
    </source>
</evidence>
<keyword evidence="13" id="KW-1185">Reference proteome</keyword>
<name>A0A8X6UK41_NEPPI</name>